<dbReference type="GO" id="GO:0000139">
    <property type="term" value="C:Golgi membrane"/>
    <property type="evidence" value="ECO:0007669"/>
    <property type="project" value="TreeGrafter"/>
</dbReference>
<dbReference type="PROSITE" id="PS50088">
    <property type="entry name" value="ANK_REPEAT"/>
    <property type="match status" value="1"/>
</dbReference>
<reference evidence="5" key="1">
    <citation type="submission" date="2018-02" db="EMBL/GenBank/DDBJ databases">
        <authorList>
            <person name="Cohen D.B."/>
            <person name="Kent A.D."/>
        </authorList>
    </citation>
    <scope>NUCLEOTIDE SEQUENCE</scope>
</reference>
<dbReference type="EMBL" id="OIVN01006301">
    <property type="protein sequence ID" value="SPD30097.1"/>
    <property type="molecule type" value="Genomic_DNA"/>
</dbReference>
<keyword evidence="4" id="KW-0472">Membrane</keyword>
<feature type="repeat" description="ANK" evidence="3">
    <location>
        <begin position="25"/>
        <end position="57"/>
    </location>
</feature>
<gene>
    <name evidence="5" type="ORF">FSB_LOCUS57979</name>
</gene>
<evidence type="ECO:0000256" key="2">
    <source>
        <dbReference type="ARBA" id="ARBA00023043"/>
    </source>
</evidence>
<dbReference type="GO" id="GO:0016409">
    <property type="term" value="F:palmitoyltransferase activity"/>
    <property type="evidence" value="ECO:0007669"/>
    <property type="project" value="TreeGrafter"/>
</dbReference>
<protein>
    <submittedName>
        <fullName evidence="5">Uncharacterized protein</fullName>
    </submittedName>
</protein>
<keyword evidence="2 3" id="KW-0040">ANK repeat</keyword>
<accession>A0A2N9IXK0</accession>
<dbReference type="SUPFAM" id="SSF48403">
    <property type="entry name" value="Ankyrin repeat"/>
    <property type="match status" value="1"/>
</dbReference>
<sequence>MSVPNEMAVDVQKRKRCDDVEYPMKGCTPLHWAAIRGNVEACSVLVHAGTKQELMVKDNAGFTPVQLASDKGHRHVALFLSNAQRAHSNHWGDKVCSGKMTDIGYAPILLCVIIILIVLFINSVLAAPNLTKVTAVVGLWGWSAVSLAVATLIMFYKCTSGQDVVMNTLQAFHAHGTFERSLNATELANRLKEVSGKLLSLSPYQNAFIKGRQILDSVLIANECLDSCLNFGVPGLLWGYDLRQGDSLSPLLFVLVMKALSKLLDKVVEGHYLEDRDQLLYLKCVFLCFEALLGLRTNLGKSEHGPVGEFPDVDTLALILGC</sequence>
<evidence type="ECO:0000256" key="4">
    <source>
        <dbReference type="SAM" id="Phobius"/>
    </source>
</evidence>
<evidence type="ECO:0000256" key="1">
    <source>
        <dbReference type="ARBA" id="ARBA00022737"/>
    </source>
</evidence>
<dbReference type="InterPro" id="IPR036770">
    <property type="entry name" value="Ankyrin_rpt-contain_sf"/>
</dbReference>
<proteinExistence type="predicted"/>
<dbReference type="SMART" id="SM00248">
    <property type="entry name" value="ANK"/>
    <property type="match status" value="2"/>
</dbReference>
<keyword evidence="4" id="KW-1133">Transmembrane helix</keyword>
<keyword evidence="1" id="KW-0677">Repeat</keyword>
<evidence type="ECO:0000313" key="5">
    <source>
        <dbReference type="EMBL" id="SPD30097.1"/>
    </source>
</evidence>
<evidence type="ECO:0000256" key="3">
    <source>
        <dbReference type="PROSITE-ProRule" id="PRU00023"/>
    </source>
</evidence>
<name>A0A2N9IXK0_FAGSY</name>
<keyword evidence="4" id="KW-0812">Transmembrane</keyword>
<dbReference type="Pfam" id="PF12796">
    <property type="entry name" value="Ank_2"/>
    <property type="match status" value="1"/>
</dbReference>
<feature type="transmembrane region" description="Helical" evidence="4">
    <location>
        <begin position="103"/>
        <end position="127"/>
    </location>
</feature>
<dbReference type="AlphaFoldDB" id="A0A2N9IXK0"/>
<organism evidence="5">
    <name type="scientific">Fagus sylvatica</name>
    <name type="common">Beechnut</name>
    <dbReference type="NCBI Taxonomy" id="28930"/>
    <lineage>
        <taxon>Eukaryota</taxon>
        <taxon>Viridiplantae</taxon>
        <taxon>Streptophyta</taxon>
        <taxon>Embryophyta</taxon>
        <taxon>Tracheophyta</taxon>
        <taxon>Spermatophyta</taxon>
        <taxon>Magnoliopsida</taxon>
        <taxon>eudicotyledons</taxon>
        <taxon>Gunneridae</taxon>
        <taxon>Pentapetalae</taxon>
        <taxon>rosids</taxon>
        <taxon>fabids</taxon>
        <taxon>Fagales</taxon>
        <taxon>Fagaceae</taxon>
        <taxon>Fagus</taxon>
    </lineage>
</organism>
<dbReference type="Gene3D" id="1.25.40.20">
    <property type="entry name" value="Ankyrin repeat-containing domain"/>
    <property type="match status" value="1"/>
</dbReference>
<dbReference type="PANTHER" id="PTHR24161:SF101">
    <property type="entry name" value="PROTEIN S-ACYLTRANSFERASE 23-RELATED"/>
    <property type="match status" value="1"/>
</dbReference>
<feature type="transmembrane region" description="Helical" evidence="4">
    <location>
        <begin position="133"/>
        <end position="156"/>
    </location>
</feature>
<dbReference type="PROSITE" id="PS50297">
    <property type="entry name" value="ANK_REP_REGION"/>
    <property type="match status" value="1"/>
</dbReference>
<dbReference type="InterPro" id="IPR002110">
    <property type="entry name" value="Ankyrin_rpt"/>
</dbReference>
<dbReference type="PANTHER" id="PTHR24161">
    <property type="entry name" value="ANK_REP_REGION DOMAIN-CONTAINING PROTEIN-RELATED"/>
    <property type="match status" value="1"/>
</dbReference>